<gene>
    <name evidence="6" type="ORF">MsAm2_05050</name>
</gene>
<dbReference type="PROSITE" id="PS51379">
    <property type="entry name" value="4FE4S_FER_2"/>
    <property type="match status" value="1"/>
</dbReference>
<feature type="domain" description="4Fe-4S ferredoxin-type" evidence="5">
    <location>
        <begin position="197"/>
        <end position="226"/>
    </location>
</feature>
<dbReference type="Pfam" id="PF04015">
    <property type="entry name" value="DUF362"/>
    <property type="match status" value="1"/>
</dbReference>
<evidence type="ECO:0000313" key="7">
    <source>
        <dbReference type="Proteomes" id="UP001304970"/>
    </source>
</evidence>
<dbReference type="PANTHER" id="PTHR43687:SF1">
    <property type="entry name" value="FERREDOXIN III"/>
    <property type="match status" value="1"/>
</dbReference>
<dbReference type="AlphaFoldDB" id="A0AA96V581"/>
<dbReference type="Gene3D" id="3.30.70.20">
    <property type="match status" value="1"/>
</dbReference>
<dbReference type="InterPro" id="IPR007160">
    <property type="entry name" value="DUF362"/>
</dbReference>
<dbReference type="InterPro" id="IPR050572">
    <property type="entry name" value="Fe-S_Ferredoxin"/>
</dbReference>
<evidence type="ECO:0000313" key="6">
    <source>
        <dbReference type="EMBL" id="WNY26729.1"/>
    </source>
</evidence>
<evidence type="ECO:0000256" key="2">
    <source>
        <dbReference type="ARBA" id="ARBA00022723"/>
    </source>
</evidence>
<protein>
    <recommendedName>
        <fullName evidence="5">4Fe-4S ferredoxin-type domain-containing protein</fullName>
    </recommendedName>
</protein>
<proteinExistence type="predicted"/>
<dbReference type="Proteomes" id="UP001304970">
    <property type="component" value="Chromosome"/>
</dbReference>
<keyword evidence="1" id="KW-0004">4Fe-4S</keyword>
<dbReference type="PANTHER" id="PTHR43687">
    <property type="entry name" value="ADENYLYLSULFATE REDUCTASE, BETA SUBUNIT"/>
    <property type="match status" value="1"/>
</dbReference>
<dbReference type="PROSITE" id="PS00198">
    <property type="entry name" value="4FE4S_FER_1"/>
    <property type="match status" value="1"/>
</dbReference>
<dbReference type="SUPFAM" id="SSF54862">
    <property type="entry name" value="4Fe-4S ferredoxins"/>
    <property type="match status" value="1"/>
</dbReference>
<evidence type="ECO:0000259" key="5">
    <source>
        <dbReference type="PROSITE" id="PS51379"/>
    </source>
</evidence>
<keyword evidence="2" id="KW-0479">Metal-binding</keyword>
<organism evidence="6 7">
    <name type="scientific">Methanolapillus ohkumae</name>
    <dbReference type="NCBI Taxonomy" id="3028298"/>
    <lineage>
        <taxon>Archaea</taxon>
        <taxon>Methanobacteriati</taxon>
        <taxon>Methanobacteriota</taxon>
        <taxon>Stenosarchaea group</taxon>
        <taxon>Methanomicrobia</taxon>
        <taxon>Methanosarcinales</taxon>
        <taxon>Methanosarcinaceae</taxon>
        <taxon>Methanolapillus</taxon>
    </lineage>
</organism>
<dbReference type="GO" id="GO:0016491">
    <property type="term" value="F:oxidoreductase activity"/>
    <property type="evidence" value="ECO:0007669"/>
    <property type="project" value="UniProtKB-ARBA"/>
</dbReference>
<dbReference type="InterPro" id="IPR017900">
    <property type="entry name" value="4Fe4S_Fe_S_CS"/>
</dbReference>
<dbReference type="RefSeq" id="WP_338098491.1">
    <property type="nucleotide sequence ID" value="NZ_CP131061.1"/>
</dbReference>
<dbReference type="GO" id="GO:0051539">
    <property type="term" value="F:4 iron, 4 sulfur cluster binding"/>
    <property type="evidence" value="ECO:0007669"/>
    <property type="project" value="UniProtKB-KW"/>
</dbReference>
<evidence type="ECO:0000256" key="3">
    <source>
        <dbReference type="ARBA" id="ARBA00023004"/>
    </source>
</evidence>
<dbReference type="GO" id="GO:0046872">
    <property type="term" value="F:metal ion binding"/>
    <property type="evidence" value="ECO:0007669"/>
    <property type="project" value="UniProtKB-KW"/>
</dbReference>
<name>A0AA96V581_9EURY</name>
<keyword evidence="4" id="KW-0411">Iron-sulfur</keyword>
<dbReference type="GeneID" id="89227913"/>
<sequence length="376" mass="41695">MTESRKKSETVPSKVYFMNFRAHKTSQSKVKKVEQIFKKAGFESLFSNRDLTAVKLHFGERGNDGYINPVYVRAVMDCIKNTGALPFATDTNTLYEGYRKNAVEHIETAILHGFNYSVLGTPVIIADGLKGDNEVLVDVNLNKFKTVKIARDIEEADAMVVLTHFKGHMLSGFGGALKNLAMGCASVAGKWEQHSSSRPEVDQEKCTKCGACIKACPAQSIVMEKDGARILRKTCLSCGHCMICPRDAVFFDWKDVPDFVDRMIEYAYGAVKNKKGKVCYISFVMNVTPDCDCTPWSDSPIVPDIGILASTDPVALDQACLDLVNKCVGFSDSNLRKNHKAGEDKFKGVFENTDGARQLEYAEKLGMGTRKYELIE</sequence>
<dbReference type="InterPro" id="IPR017896">
    <property type="entry name" value="4Fe4S_Fe-S-bd"/>
</dbReference>
<evidence type="ECO:0000256" key="4">
    <source>
        <dbReference type="ARBA" id="ARBA00023014"/>
    </source>
</evidence>
<dbReference type="EMBL" id="CP131061">
    <property type="protein sequence ID" value="WNY26729.1"/>
    <property type="molecule type" value="Genomic_DNA"/>
</dbReference>
<keyword evidence="7" id="KW-1185">Reference proteome</keyword>
<accession>A0AA96V581</accession>
<evidence type="ECO:0000256" key="1">
    <source>
        <dbReference type="ARBA" id="ARBA00022485"/>
    </source>
</evidence>
<keyword evidence="3" id="KW-0408">Iron</keyword>
<reference evidence="6 7" key="1">
    <citation type="submission" date="2023-07" db="EMBL/GenBank/DDBJ databases">
        <title>Closed genome sequence of Methanosarcinaceae archaeon Am2.</title>
        <authorList>
            <person name="Poehlein A."/>
            <person name="Protasov E."/>
            <person name="Platt K."/>
            <person name="Reeh H."/>
            <person name="Daniel R."/>
            <person name="Brune A."/>
        </authorList>
    </citation>
    <scope>NUCLEOTIDE SEQUENCE [LARGE SCALE GENOMIC DNA]</scope>
    <source>
        <strain evidence="6 7">Am2</strain>
    </source>
</reference>